<dbReference type="Pfam" id="PF01485">
    <property type="entry name" value="IBR"/>
    <property type="match status" value="2"/>
</dbReference>
<dbReference type="CDD" id="cd20346">
    <property type="entry name" value="BRcat_RBR_ANKIB1"/>
    <property type="match status" value="1"/>
</dbReference>
<evidence type="ECO:0000259" key="12">
    <source>
        <dbReference type="PROSITE" id="PS51873"/>
    </source>
</evidence>
<keyword evidence="6" id="KW-0808">Transferase</keyword>
<dbReference type="GO" id="GO:0008270">
    <property type="term" value="F:zinc ion binding"/>
    <property type="evidence" value="ECO:0007669"/>
    <property type="project" value="UniProtKB-KW"/>
</dbReference>
<dbReference type="Gene3D" id="1.20.120.1750">
    <property type="match status" value="1"/>
</dbReference>
<keyword evidence="10" id="KW-0833">Ubl conjugation pathway</keyword>
<dbReference type="PROSITE" id="PS01358">
    <property type="entry name" value="ZF_RANBP2_1"/>
    <property type="match status" value="1"/>
</dbReference>
<evidence type="ECO:0000256" key="8">
    <source>
        <dbReference type="ARBA" id="ARBA00022737"/>
    </source>
</evidence>
<dbReference type="SUPFAM" id="SSF57850">
    <property type="entry name" value="RING/U-box"/>
    <property type="match status" value="2"/>
</dbReference>
<dbReference type="EC" id="2.3.2.31" evidence="5"/>
<dbReference type="EMBL" id="JBANAX010000704">
    <property type="protein sequence ID" value="KAL1196323.1"/>
    <property type="molecule type" value="Genomic_DNA"/>
</dbReference>
<comment type="caution">
    <text evidence="13">The sequence shown here is derived from an EMBL/GenBank/DDBJ whole genome shotgun (WGS) entry which is preliminary data.</text>
</comment>
<protein>
    <recommendedName>
        <fullName evidence="5">RBR-type E3 ubiquitin transferase</fullName>
        <ecNumber evidence="5">2.3.2.31</ecNumber>
    </recommendedName>
</protein>
<evidence type="ECO:0000256" key="11">
    <source>
        <dbReference type="ARBA" id="ARBA00022833"/>
    </source>
</evidence>
<dbReference type="PANTHER" id="PTHR11685">
    <property type="entry name" value="RBR FAMILY RING FINGER AND IBR DOMAIN-CONTAINING"/>
    <property type="match status" value="1"/>
</dbReference>
<keyword evidence="8" id="KW-0677">Repeat</keyword>
<dbReference type="InterPro" id="IPR044066">
    <property type="entry name" value="TRIAD_supradom"/>
</dbReference>
<reference evidence="13 14" key="1">
    <citation type="submission" date="2024-04" db="EMBL/GenBank/DDBJ databases">
        <title>Genome assembly C_amara_ONT_v2.</title>
        <authorList>
            <person name="Yant L."/>
            <person name="Moore C."/>
            <person name="Slenker M."/>
        </authorList>
    </citation>
    <scope>NUCLEOTIDE SEQUENCE [LARGE SCALE GENOMIC DNA]</scope>
    <source>
        <tissue evidence="13">Leaf</tissue>
    </source>
</reference>
<organism evidence="13 14">
    <name type="scientific">Cardamine amara subsp. amara</name>
    <dbReference type="NCBI Taxonomy" id="228776"/>
    <lineage>
        <taxon>Eukaryota</taxon>
        <taxon>Viridiplantae</taxon>
        <taxon>Streptophyta</taxon>
        <taxon>Embryophyta</taxon>
        <taxon>Tracheophyta</taxon>
        <taxon>Spermatophyta</taxon>
        <taxon>Magnoliopsida</taxon>
        <taxon>eudicotyledons</taxon>
        <taxon>Gunneridae</taxon>
        <taxon>Pentapetalae</taxon>
        <taxon>rosids</taxon>
        <taxon>malvids</taxon>
        <taxon>Brassicales</taxon>
        <taxon>Brassicaceae</taxon>
        <taxon>Cardamineae</taxon>
        <taxon>Cardamine</taxon>
    </lineage>
</organism>
<feature type="domain" description="RING-type" evidence="12">
    <location>
        <begin position="74"/>
        <end position="289"/>
    </location>
</feature>
<keyword evidence="9" id="KW-0863">Zinc-finger</keyword>
<comment type="catalytic activity">
    <reaction evidence="1">
        <text>[E2 ubiquitin-conjugating enzyme]-S-ubiquitinyl-L-cysteine + [acceptor protein]-L-lysine = [E2 ubiquitin-conjugating enzyme]-L-cysteine + [acceptor protein]-N(6)-ubiquitinyl-L-lysine.</text>
        <dbReference type="EC" id="2.3.2.31"/>
    </reaction>
</comment>
<evidence type="ECO:0000256" key="6">
    <source>
        <dbReference type="ARBA" id="ARBA00022679"/>
    </source>
</evidence>
<comment type="similarity">
    <text evidence="4">Belongs to the RBR family. Ariadne subfamily.</text>
</comment>
<gene>
    <name evidence="13" type="ORF">V5N11_005466</name>
</gene>
<evidence type="ECO:0000313" key="14">
    <source>
        <dbReference type="Proteomes" id="UP001558713"/>
    </source>
</evidence>
<sequence>MEAFGESVYSILEKTQVRERMMKGIDQISEVFSISKFDATVILIHLRWNSFKAADLLGDNKKKFLAKLRLVQVFDLNQTESDSDGTGDYLVSTPFCSHKFSKTRWSEYLRDTLDKNKAERGGLISCLHQDCVASVGPDTIEQLTDPVKELYESYVLSSFVESNKGTIKWCPASGCDYAIELAKDKEDDDSAVVVCLCGCIFCWDCQLESHQPLTCKNASLWLNHLLGQSRSVAWIHSNTKPCPQCNSPVLKNDDPDYRIITCVCSYSFCWVCLGTEEEHNGYWNCVEVTVPPPENQENAAESSSSSSHEFSQILHLNLWEESHEVMEKAKAKLKAFETNMIPKLTENCGVSEADMRAFREAWMLVVQCRGVLKWSCVFDYFITDYQKAKKQYLKHLRDEATTRLSKHEGTLHELVEELMFETHSAEEFGFIKHKLETSTTNTGNYFHDYVKTLQDGLPEVKAEDYEKAPNSHWFCNRCTFQNTWDDKECKLCFVPHVAIDNNNQQQQQQQQPCKCPSEE</sequence>
<dbReference type="PROSITE" id="PS51873">
    <property type="entry name" value="TRIAD"/>
    <property type="match status" value="1"/>
</dbReference>
<dbReference type="SMART" id="SM00647">
    <property type="entry name" value="IBR"/>
    <property type="match status" value="2"/>
</dbReference>
<dbReference type="InterPro" id="IPR002867">
    <property type="entry name" value="IBR_dom"/>
</dbReference>
<proteinExistence type="inferred from homology"/>
<evidence type="ECO:0000256" key="4">
    <source>
        <dbReference type="ARBA" id="ARBA00005884"/>
    </source>
</evidence>
<dbReference type="Proteomes" id="UP001558713">
    <property type="component" value="Unassembled WGS sequence"/>
</dbReference>
<evidence type="ECO:0000313" key="13">
    <source>
        <dbReference type="EMBL" id="KAL1196323.1"/>
    </source>
</evidence>
<evidence type="ECO:0000256" key="10">
    <source>
        <dbReference type="ARBA" id="ARBA00022786"/>
    </source>
</evidence>
<evidence type="ECO:0000256" key="2">
    <source>
        <dbReference type="ARBA" id="ARBA00001947"/>
    </source>
</evidence>
<keyword evidence="14" id="KW-1185">Reference proteome</keyword>
<dbReference type="InterPro" id="IPR001876">
    <property type="entry name" value="Znf_RanBP2"/>
</dbReference>
<keyword evidence="7" id="KW-0479">Metal-binding</keyword>
<evidence type="ECO:0000256" key="7">
    <source>
        <dbReference type="ARBA" id="ARBA00022723"/>
    </source>
</evidence>
<keyword evidence="11" id="KW-0862">Zinc</keyword>
<evidence type="ECO:0000256" key="1">
    <source>
        <dbReference type="ARBA" id="ARBA00001798"/>
    </source>
</evidence>
<evidence type="ECO:0000256" key="9">
    <source>
        <dbReference type="ARBA" id="ARBA00022771"/>
    </source>
</evidence>
<evidence type="ECO:0000256" key="5">
    <source>
        <dbReference type="ARBA" id="ARBA00012251"/>
    </source>
</evidence>
<dbReference type="GO" id="GO:0061630">
    <property type="term" value="F:ubiquitin protein ligase activity"/>
    <property type="evidence" value="ECO:0007669"/>
    <property type="project" value="UniProtKB-EC"/>
</dbReference>
<dbReference type="InterPro" id="IPR031127">
    <property type="entry name" value="E3_UB_ligase_RBR"/>
</dbReference>
<accession>A0ABD0ZNV9</accession>
<evidence type="ECO:0000256" key="3">
    <source>
        <dbReference type="ARBA" id="ARBA00004906"/>
    </source>
</evidence>
<comment type="cofactor">
    <cofactor evidence="2">
        <name>Zn(2+)</name>
        <dbReference type="ChEBI" id="CHEBI:29105"/>
    </cofactor>
</comment>
<dbReference type="AlphaFoldDB" id="A0ABD0ZNV9"/>
<name>A0ABD0ZNV9_CARAN</name>
<comment type="pathway">
    <text evidence="3">Protein modification; protein ubiquitination.</text>
</comment>